<organism evidence="3 4">
    <name type="scientific">Chilo suppressalis</name>
    <name type="common">Asiatic rice borer moth</name>
    <dbReference type="NCBI Taxonomy" id="168631"/>
    <lineage>
        <taxon>Eukaryota</taxon>
        <taxon>Metazoa</taxon>
        <taxon>Ecdysozoa</taxon>
        <taxon>Arthropoda</taxon>
        <taxon>Hexapoda</taxon>
        <taxon>Insecta</taxon>
        <taxon>Pterygota</taxon>
        <taxon>Neoptera</taxon>
        <taxon>Endopterygota</taxon>
        <taxon>Lepidoptera</taxon>
        <taxon>Glossata</taxon>
        <taxon>Ditrysia</taxon>
        <taxon>Pyraloidea</taxon>
        <taxon>Crambidae</taxon>
        <taxon>Crambinae</taxon>
        <taxon>Chilo</taxon>
    </lineage>
</organism>
<feature type="transmembrane region" description="Helical" evidence="1">
    <location>
        <begin position="206"/>
        <end position="229"/>
    </location>
</feature>
<accession>A0ABN8B5U1</accession>
<evidence type="ECO:0000313" key="4">
    <source>
        <dbReference type="Proteomes" id="UP001153292"/>
    </source>
</evidence>
<dbReference type="PANTHER" id="PTHR21377">
    <property type="entry name" value="PROTEIN FAM210B, MITOCHONDRIAL"/>
    <property type="match status" value="1"/>
</dbReference>
<keyword evidence="4" id="KW-1185">Reference proteome</keyword>
<protein>
    <recommendedName>
        <fullName evidence="2">DUF1279 domain-containing protein</fullName>
    </recommendedName>
</protein>
<dbReference type="InterPro" id="IPR009688">
    <property type="entry name" value="FAM210A/B-like_dom"/>
</dbReference>
<dbReference type="Proteomes" id="UP001153292">
    <property type="component" value="Chromosome 3"/>
</dbReference>
<reference evidence="3" key="1">
    <citation type="submission" date="2021-12" db="EMBL/GenBank/DDBJ databases">
        <authorList>
            <person name="King R."/>
        </authorList>
    </citation>
    <scope>NUCLEOTIDE SEQUENCE</scope>
</reference>
<dbReference type="PANTHER" id="PTHR21377:SF0">
    <property type="entry name" value="PROTEIN FAM210B, MITOCHONDRIAL"/>
    <property type="match status" value="1"/>
</dbReference>
<evidence type="ECO:0000259" key="2">
    <source>
        <dbReference type="Pfam" id="PF06916"/>
    </source>
</evidence>
<name>A0ABN8B5U1_CHISP</name>
<sequence length="331" mass="36969">MYKIYSKSNIYSYTRQYVANTFYGGEVKALDKTLHVSQVFKYPQVVLKLPTNVVDINAAEMARFSPLRARDLAGPVISSYYEKQIEDYHKIDITVQVDPHMNKYDCRGAVCLSSSMQSNVPSPFSGNHTHLNMPGSQWGQGYKYLSDHLHSAHYLTLRNEYRNTQHNLAVTIGRRTMSTDGKPPLSKNENVQMSSKEKLKKAIKDYGSTVIVFHVAISLMSLGGCYLLISSGVDLVEMLKHFKIGEGTLTKVAASNAGTFVIAYAVHKCFAPIRMAITLTATPFIIDPTDFMETSPTLLQLEFPESEQIDQQILQTLSSVGLTDETVCNIC</sequence>
<dbReference type="EMBL" id="OU963896">
    <property type="protein sequence ID" value="CAH0404750.1"/>
    <property type="molecule type" value="Genomic_DNA"/>
</dbReference>
<keyword evidence="1" id="KW-0812">Transmembrane</keyword>
<keyword evidence="1" id="KW-0472">Membrane</keyword>
<proteinExistence type="predicted"/>
<evidence type="ECO:0000256" key="1">
    <source>
        <dbReference type="SAM" id="Phobius"/>
    </source>
</evidence>
<feature type="domain" description="DUF1279" evidence="2">
    <location>
        <begin position="197"/>
        <end position="284"/>
    </location>
</feature>
<gene>
    <name evidence="3" type="ORF">CHILSU_LOCUS8096</name>
</gene>
<keyword evidence="1" id="KW-1133">Transmembrane helix</keyword>
<feature type="transmembrane region" description="Helical" evidence="1">
    <location>
        <begin position="249"/>
        <end position="266"/>
    </location>
</feature>
<dbReference type="InterPro" id="IPR045866">
    <property type="entry name" value="FAM210A/B-like"/>
</dbReference>
<dbReference type="Pfam" id="PF06916">
    <property type="entry name" value="FAM210A-B_dom"/>
    <property type="match status" value="1"/>
</dbReference>
<evidence type="ECO:0000313" key="3">
    <source>
        <dbReference type="EMBL" id="CAH0404750.1"/>
    </source>
</evidence>